<dbReference type="EMBL" id="FXUF01000022">
    <property type="protein sequence ID" value="SMP71109.1"/>
    <property type="molecule type" value="Genomic_DNA"/>
</dbReference>
<accession>A0AA45WZ13</accession>
<reference evidence="1" key="1">
    <citation type="submission" date="2017-05" db="EMBL/GenBank/DDBJ databases">
        <authorList>
            <person name="Varghese N."/>
            <person name="Submissions S."/>
        </authorList>
    </citation>
    <scope>NUCLEOTIDE SEQUENCE</scope>
    <source>
        <strain evidence="1">Su22</strain>
    </source>
</reference>
<proteinExistence type="predicted"/>
<name>A0AA45WZ13_9CLOT</name>
<protein>
    <recommendedName>
        <fullName evidence="3">Nif11 domain-containing protein</fullName>
    </recommendedName>
</protein>
<dbReference type="Proteomes" id="UP001158066">
    <property type="component" value="Unassembled WGS sequence"/>
</dbReference>
<evidence type="ECO:0000313" key="1">
    <source>
        <dbReference type="EMBL" id="SMP71109.1"/>
    </source>
</evidence>
<keyword evidence="2" id="KW-1185">Reference proteome</keyword>
<gene>
    <name evidence="1" type="ORF">SAMN06296020_12213</name>
</gene>
<evidence type="ECO:0008006" key="3">
    <source>
        <dbReference type="Google" id="ProtNLM"/>
    </source>
</evidence>
<dbReference type="AlphaFoldDB" id="A0AA45WZ13"/>
<dbReference type="RefSeq" id="WP_283410807.1">
    <property type="nucleotide sequence ID" value="NZ_FXUF01000022.1"/>
</dbReference>
<comment type="caution">
    <text evidence="1">The sequence shown here is derived from an EMBL/GenBank/DDBJ whole genome shotgun (WGS) entry which is preliminary data.</text>
</comment>
<organism evidence="1 2">
    <name type="scientific">Anoxynatronum buryatiense</name>
    <dbReference type="NCBI Taxonomy" id="489973"/>
    <lineage>
        <taxon>Bacteria</taxon>
        <taxon>Bacillati</taxon>
        <taxon>Bacillota</taxon>
        <taxon>Clostridia</taxon>
        <taxon>Eubacteriales</taxon>
        <taxon>Clostridiaceae</taxon>
        <taxon>Anoxynatronum</taxon>
    </lineage>
</organism>
<sequence>MGLVEFVENLSETEWEELAKLGTVEDINAFAESRGVTLDQKELEENVKFNSELDEEELDGVAGGLKLLYNGPATNRHISYTCPDTGEKKWRINFMRR</sequence>
<evidence type="ECO:0000313" key="2">
    <source>
        <dbReference type="Proteomes" id="UP001158066"/>
    </source>
</evidence>